<sequence length="226" mass="26368">MKQHIKLDKGKLIFIERMPLWYPKENNTLEKENQVTVGLRETMEALLRAGYSVSWDIIGVPLLVSLTEWLDAIRESHERCHKPESEVLEGFFHDATSLISGSLKYTTLDETNCVNLNQSLFIIVARPHIPPGSQRLSVRRFAFSFNGSSNRAADWTDKKRKCTLKLTPEMKQYVTETLPEMIQRSFGRLDWTKENRRAEWWGTVHAEKWISIDSSRIPRNRLNFFS</sequence>
<evidence type="ECO:0000313" key="2">
    <source>
        <dbReference type="Proteomes" id="UP000728185"/>
    </source>
</evidence>
<evidence type="ECO:0000313" key="1">
    <source>
        <dbReference type="EMBL" id="KAA0187882.1"/>
    </source>
</evidence>
<dbReference type="Proteomes" id="UP000728185">
    <property type="component" value="Unassembled WGS sequence"/>
</dbReference>
<proteinExistence type="predicted"/>
<dbReference type="AlphaFoldDB" id="A0A8E0RTW4"/>
<comment type="caution">
    <text evidence="1">The sequence shown here is derived from an EMBL/GenBank/DDBJ whole genome shotgun (WGS) entry which is preliminary data.</text>
</comment>
<keyword evidence="2" id="KW-1185">Reference proteome</keyword>
<gene>
    <name evidence="1" type="ORF">FBUS_06627</name>
</gene>
<protein>
    <submittedName>
        <fullName evidence="1">Uncharacterized protein</fullName>
    </submittedName>
</protein>
<organism evidence="1 2">
    <name type="scientific">Fasciolopsis buskii</name>
    <dbReference type="NCBI Taxonomy" id="27845"/>
    <lineage>
        <taxon>Eukaryota</taxon>
        <taxon>Metazoa</taxon>
        <taxon>Spiralia</taxon>
        <taxon>Lophotrochozoa</taxon>
        <taxon>Platyhelminthes</taxon>
        <taxon>Trematoda</taxon>
        <taxon>Digenea</taxon>
        <taxon>Plagiorchiida</taxon>
        <taxon>Echinostomata</taxon>
        <taxon>Echinostomatoidea</taxon>
        <taxon>Fasciolidae</taxon>
        <taxon>Fasciolopsis</taxon>
    </lineage>
</organism>
<name>A0A8E0RTW4_9TREM</name>
<dbReference type="OrthoDB" id="6232339at2759"/>
<dbReference type="EMBL" id="LUCM01008811">
    <property type="protein sequence ID" value="KAA0187882.1"/>
    <property type="molecule type" value="Genomic_DNA"/>
</dbReference>
<reference evidence="1" key="1">
    <citation type="submission" date="2019-05" db="EMBL/GenBank/DDBJ databases">
        <title>Annotation for the trematode Fasciolopsis buski.</title>
        <authorList>
            <person name="Choi Y.-J."/>
        </authorList>
    </citation>
    <scope>NUCLEOTIDE SEQUENCE</scope>
    <source>
        <strain evidence="1">HT</strain>
        <tissue evidence="1">Whole worm</tissue>
    </source>
</reference>
<accession>A0A8E0RTW4</accession>